<dbReference type="RefSeq" id="WP_058941443.1">
    <property type="nucleotide sequence ID" value="NZ_LNSV01000013.1"/>
</dbReference>
<dbReference type="InterPro" id="IPR014710">
    <property type="entry name" value="RmlC-like_jellyroll"/>
</dbReference>
<proteinExistence type="predicted"/>
<dbReference type="SMART" id="SM00100">
    <property type="entry name" value="cNMP"/>
    <property type="match status" value="1"/>
</dbReference>
<dbReference type="InterPro" id="IPR000595">
    <property type="entry name" value="cNMP-bd_dom"/>
</dbReference>
<feature type="domain" description="Cyclic nucleotide-binding" evidence="4">
    <location>
        <begin position="10"/>
        <end position="113"/>
    </location>
</feature>
<dbReference type="Proteomes" id="UP000054011">
    <property type="component" value="Unassembled WGS sequence"/>
</dbReference>
<dbReference type="GO" id="GO:0005829">
    <property type="term" value="C:cytosol"/>
    <property type="evidence" value="ECO:0007669"/>
    <property type="project" value="TreeGrafter"/>
</dbReference>
<feature type="domain" description="HTH crp-type" evidence="5">
    <location>
        <begin position="144"/>
        <end position="217"/>
    </location>
</feature>
<dbReference type="Pfam" id="PF13545">
    <property type="entry name" value="HTH_Crp_2"/>
    <property type="match status" value="1"/>
</dbReference>
<dbReference type="OrthoDB" id="41390at2"/>
<evidence type="ECO:0000313" key="6">
    <source>
        <dbReference type="EMBL" id="KUH39352.1"/>
    </source>
</evidence>
<dbReference type="SUPFAM" id="SSF46785">
    <property type="entry name" value="Winged helix' DNA-binding domain"/>
    <property type="match status" value="1"/>
</dbReference>
<dbReference type="InterPro" id="IPR018490">
    <property type="entry name" value="cNMP-bd_dom_sf"/>
</dbReference>
<dbReference type="InterPro" id="IPR012318">
    <property type="entry name" value="HTH_CRP"/>
</dbReference>
<reference evidence="6 7" key="1">
    <citation type="submission" date="2015-11" db="EMBL/GenBank/DDBJ databases">
        <title>Genome-wide analysis reveals the secondary metabolome in Streptomyces kanasensis ZX01.</title>
        <authorList>
            <person name="Zhang G."/>
            <person name="Han L."/>
            <person name="Feng J."/>
            <person name="Zhang X."/>
        </authorList>
    </citation>
    <scope>NUCLEOTIDE SEQUENCE [LARGE SCALE GENOMIC DNA]</scope>
    <source>
        <strain evidence="6 7">ZX01</strain>
    </source>
</reference>
<sequence length="242" mass="25853">MSLFGQDRSFLEALSLQDRRALLAEGVPRVYEPGAIMIRERDTSAYVLALLSGWAVVSVGTERGTRLILALRGAGEVVGDLAAVDQGPRSATVTALGRVEAVSVSGDRFRRFLAARPHATSLIMRQLSARLRSADVERRSLASETVLQRLAARLAELAERAGRPGPGGTVLEIPLPQHDLAAAIGATREAVAKALRQLREEKVVRTGQRQVVVTDMTVLLHLAQGRGPRPAPGPAEKSPPGV</sequence>
<dbReference type="InterPro" id="IPR036390">
    <property type="entry name" value="WH_DNA-bd_sf"/>
</dbReference>
<gene>
    <name evidence="6" type="ORF">ATE80_08005</name>
</gene>
<evidence type="ECO:0000256" key="2">
    <source>
        <dbReference type="ARBA" id="ARBA00023125"/>
    </source>
</evidence>
<evidence type="ECO:0000259" key="5">
    <source>
        <dbReference type="PROSITE" id="PS51063"/>
    </source>
</evidence>
<dbReference type="GO" id="GO:0003677">
    <property type="term" value="F:DNA binding"/>
    <property type="evidence" value="ECO:0007669"/>
    <property type="project" value="UniProtKB-KW"/>
</dbReference>
<dbReference type="PROSITE" id="PS50042">
    <property type="entry name" value="CNMP_BINDING_3"/>
    <property type="match status" value="1"/>
</dbReference>
<dbReference type="GO" id="GO:0003700">
    <property type="term" value="F:DNA-binding transcription factor activity"/>
    <property type="evidence" value="ECO:0007669"/>
    <property type="project" value="TreeGrafter"/>
</dbReference>
<evidence type="ECO:0000256" key="1">
    <source>
        <dbReference type="ARBA" id="ARBA00023015"/>
    </source>
</evidence>
<dbReference type="InterPro" id="IPR050397">
    <property type="entry name" value="Env_Response_Regulators"/>
</dbReference>
<dbReference type="SUPFAM" id="SSF51206">
    <property type="entry name" value="cAMP-binding domain-like"/>
    <property type="match status" value="1"/>
</dbReference>
<dbReference type="STRING" id="936756.ATE80_08005"/>
<dbReference type="Pfam" id="PF00027">
    <property type="entry name" value="cNMP_binding"/>
    <property type="match status" value="1"/>
</dbReference>
<dbReference type="PANTHER" id="PTHR24567:SF68">
    <property type="entry name" value="DNA-BINDING TRANSCRIPTIONAL DUAL REGULATOR CRP"/>
    <property type="match status" value="1"/>
</dbReference>
<dbReference type="AlphaFoldDB" id="A0A124ED12"/>
<dbReference type="PROSITE" id="PS51063">
    <property type="entry name" value="HTH_CRP_2"/>
    <property type="match status" value="1"/>
</dbReference>
<comment type="caution">
    <text evidence="6">The sequence shown here is derived from an EMBL/GenBank/DDBJ whole genome shotgun (WGS) entry which is preliminary data.</text>
</comment>
<dbReference type="Gene3D" id="2.60.120.10">
    <property type="entry name" value="Jelly Rolls"/>
    <property type="match status" value="1"/>
</dbReference>
<keyword evidence="2" id="KW-0238">DNA-binding</keyword>
<accession>A0A124ED12</accession>
<dbReference type="Gene3D" id="1.10.10.10">
    <property type="entry name" value="Winged helix-like DNA-binding domain superfamily/Winged helix DNA-binding domain"/>
    <property type="match status" value="1"/>
</dbReference>
<dbReference type="CDD" id="cd00038">
    <property type="entry name" value="CAP_ED"/>
    <property type="match status" value="1"/>
</dbReference>
<dbReference type="PANTHER" id="PTHR24567">
    <property type="entry name" value="CRP FAMILY TRANSCRIPTIONAL REGULATORY PROTEIN"/>
    <property type="match status" value="1"/>
</dbReference>
<organism evidence="6 7">
    <name type="scientific">Streptomyces kanasensis</name>
    <dbReference type="NCBI Taxonomy" id="936756"/>
    <lineage>
        <taxon>Bacteria</taxon>
        <taxon>Bacillati</taxon>
        <taxon>Actinomycetota</taxon>
        <taxon>Actinomycetes</taxon>
        <taxon>Kitasatosporales</taxon>
        <taxon>Streptomycetaceae</taxon>
        <taxon>Streptomyces</taxon>
    </lineage>
</organism>
<name>A0A124ED12_9ACTN</name>
<evidence type="ECO:0000259" key="4">
    <source>
        <dbReference type="PROSITE" id="PS50042"/>
    </source>
</evidence>
<keyword evidence="1" id="KW-0805">Transcription regulation</keyword>
<dbReference type="SMART" id="SM00419">
    <property type="entry name" value="HTH_CRP"/>
    <property type="match status" value="1"/>
</dbReference>
<evidence type="ECO:0000313" key="7">
    <source>
        <dbReference type="Proteomes" id="UP000054011"/>
    </source>
</evidence>
<dbReference type="EMBL" id="LNSV01000013">
    <property type="protein sequence ID" value="KUH39352.1"/>
    <property type="molecule type" value="Genomic_DNA"/>
</dbReference>
<keyword evidence="3" id="KW-0804">Transcription</keyword>
<keyword evidence="7" id="KW-1185">Reference proteome</keyword>
<evidence type="ECO:0000256" key="3">
    <source>
        <dbReference type="ARBA" id="ARBA00023163"/>
    </source>
</evidence>
<protein>
    <submittedName>
        <fullName evidence="6">Crp/Fnr family transcriptional regulator</fullName>
    </submittedName>
</protein>
<dbReference type="InterPro" id="IPR036388">
    <property type="entry name" value="WH-like_DNA-bd_sf"/>
</dbReference>